<dbReference type="EMBL" id="ML978715">
    <property type="protein sequence ID" value="KAF2089136.1"/>
    <property type="molecule type" value="Genomic_DNA"/>
</dbReference>
<dbReference type="PANTHER" id="PTHR42073">
    <property type="entry name" value="MEIOTIC EXPRESSION UP-REGULATED PROTEIN 6"/>
    <property type="match status" value="1"/>
</dbReference>
<dbReference type="InterPro" id="IPR039483">
    <property type="entry name" value="Meu6_PH_dom"/>
</dbReference>
<feature type="compositionally biased region" description="Basic residues" evidence="1">
    <location>
        <begin position="273"/>
        <end position="288"/>
    </location>
</feature>
<protein>
    <recommendedName>
        <fullName evidence="2">Meiotic expression up-regulated protein 6 PH domain-containing protein</fullName>
    </recommendedName>
</protein>
<evidence type="ECO:0000313" key="4">
    <source>
        <dbReference type="Proteomes" id="UP000799776"/>
    </source>
</evidence>
<dbReference type="PANTHER" id="PTHR42073:SF1">
    <property type="entry name" value="MEIOTIC EXPRESSION UP-REGULATED PROTEIN 6"/>
    <property type="match status" value="1"/>
</dbReference>
<feature type="region of interest" description="Disordered" evidence="1">
    <location>
        <begin position="357"/>
        <end position="388"/>
    </location>
</feature>
<feature type="compositionally biased region" description="Basic and acidic residues" evidence="1">
    <location>
        <begin position="450"/>
        <end position="473"/>
    </location>
</feature>
<dbReference type="InterPro" id="IPR011993">
    <property type="entry name" value="PH-like_dom_sf"/>
</dbReference>
<dbReference type="OrthoDB" id="5593352at2759"/>
<feature type="compositionally biased region" description="Low complexity" evidence="1">
    <location>
        <begin position="474"/>
        <end position="506"/>
    </location>
</feature>
<proteinExistence type="predicted"/>
<sequence length="622" mass="65539">MSAEEQKPVVAAETPVVEPAVAEPAVATETAPAVEEPKTEEVRAEEPVAAAPAEGAAAEELPKEEKVGKDEVAITAEPIFSGALGYKAPGLVKSLMYSKKYFWFGEEEPIAHSNLSNYLRGEKAEVAHPTAAWSSKTGKGLLYFVKHADQKATPAGVLNLAEATDVAKEGTVAFSFKLHGHKHSFEASSQAERDGWVVAVEKTVEEAKAHKETVTGSDEYKESLEKLGKPAAVGAASTGKTESAPKKSTELKPTDDAARQNSSSSEEGAKKESKGKKSKSRSVSRKRQSLFGGLLGKKEEHDVKKDEKKEEKAEEKEAKEEAKEEKAEEEAAKAEGTAAPLEAETVASRAIDAPVEEATPAEGEAAVVPPVETAEEKNTMEKPKPAKRASLFGNFFEKVRSPASEKKESEVAPVVPPKDGEAVAAEPLVTDSTAPAISAAVGEPVVPAAEEPKVEEPNKEKKGFFGKFNKEPKSPSAESPLAAEEAPVAAPVEGEAAATNGAAVATPETKQEKRKSFFGNFGKKSEGETEGESKPSKLGGLFRNPSKAVKGNKEKKEANAPAKVDETTEPTEESKEAAPETAAATEAPAAEEVKAVEEPQQLDMPESAVGQASQTPAVHAAA</sequence>
<feature type="compositionally biased region" description="Low complexity" evidence="1">
    <location>
        <begin position="47"/>
        <end position="59"/>
    </location>
</feature>
<name>A0A6A5YCC6_9PEZI</name>
<feature type="compositionally biased region" description="Basic and acidic residues" evidence="1">
    <location>
        <begin position="523"/>
        <end position="535"/>
    </location>
</feature>
<feature type="compositionally biased region" description="Basic and acidic residues" evidence="1">
    <location>
        <begin position="35"/>
        <end position="46"/>
    </location>
</feature>
<feature type="compositionally biased region" description="Basic and acidic residues" evidence="1">
    <location>
        <begin position="296"/>
        <end position="333"/>
    </location>
</feature>
<feature type="compositionally biased region" description="Basic and acidic residues" evidence="1">
    <location>
        <begin position="374"/>
        <end position="384"/>
    </location>
</feature>
<evidence type="ECO:0000256" key="1">
    <source>
        <dbReference type="SAM" id="MobiDB-lite"/>
    </source>
</evidence>
<feature type="compositionally biased region" description="Low complexity" evidence="1">
    <location>
        <begin position="439"/>
        <end position="449"/>
    </location>
</feature>
<dbReference type="AlphaFoldDB" id="A0A6A5YCC6"/>
<feature type="region of interest" description="Disordered" evidence="1">
    <location>
        <begin position="434"/>
        <end position="622"/>
    </location>
</feature>
<dbReference type="Pfam" id="PF15406">
    <property type="entry name" value="PH_6"/>
    <property type="match status" value="1"/>
</dbReference>
<gene>
    <name evidence="3" type="ORF">K490DRAFT_72753</name>
</gene>
<feature type="compositionally biased region" description="Basic and acidic residues" evidence="1">
    <location>
        <begin position="551"/>
        <end position="578"/>
    </location>
</feature>
<feature type="domain" description="Meiotic expression up-regulated protein 6 PH" evidence="2">
    <location>
        <begin position="96"/>
        <end position="202"/>
    </location>
</feature>
<evidence type="ECO:0000259" key="2">
    <source>
        <dbReference type="Pfam" id="PF15406"/>
    </source>
</evidence>
<feature type="compositionally biased region" description="Low complexity" evidence="1">
    <location>
        <begin position="8"/>
        <end position="34"/>
    </location>
</feature>
<dbReference type="Proteomes" id="UP000799776">
    <property type="component" value="Unassembled WGS sequence"/>
</dbReference>
<reference evidence="3" key="1">
    <citation type="journal article" date="2020" name="Stud. Mycol.">
        <title>101 Dothideomycetes genomes: a test case for predicting lifestyles and emergence of pathogens.</title>
        <authorList>
            <person name="Haridas S."/>
            <person name="Albert R."/>
            <person name="Binder M."/>
            <person name="Bloem J."/>
            <person name="Labutti K."/>
            <person name="Salamov A."/>
            <person name="Andreopoulos B."/>
            <person name="Baker S."/>
            <person name="Barry K."/>
            <person name="Bills G."/>
            <person name="Bluhm B."/>
            <person name="Cannon C."/>
            <person name="Castanera R."/>
            <person name="Culley D."/>
            <person name="Daum C."/>
            <person name="Ezra D."/>
            <person name="Gonzalez J."/>
            <person name="Henrissat B."/>
            <person name="Kuo A."/>
            <person name="Liang C."/>
            <person name="Lipzen A."/>
            <person name="Lutzoni F."/>
            <person name="Magnuson J."/>
            <person name="Mondo S."/>
            <person name="Nolan M."/>
            <person name="Ohm R."/>
            <person name="Pangilinan J."/>
            <person name="Park H.-J."/>
            <person name="Ramirez L."/>
            <person name="Alfaro M."/>
            <person name="Sun H."/>
            <person name="Tritt A."/>
            <person name="Yoshinaga Y."/>
            <person name="Zwiers L.-H."/>
            <person name="Turgeon B."/>
            <person name="Goodwin S."/>
            <person name="Spatafora J."/>
            <person name="Crous P."/>
            <person name="Grigoriev I."/>
        </authorList>
    </citation>
    <scope>NUCLEOTIDE SEQUENCE</scope>
    <source>
        <strain evidence="3">CBS 121410</strain>
    </source>
</reference>
<accession>A0A6A5YCC6</accession>
<feature type="region of interest" description="Disordered" evidence="1">
    <location>
        <begin position="400"/>
        <end position="419"/>
    </location>
</feature>
<dbReference type="SUPFAM" id="SSF50729">
    <property type="entry name" value="PH domain-like"/>
    <property type="match status" value="1"/>
</dbReference>
<dbReference type="Gene3D" id="2.30.29.30">
    <property type="entry name" value="Pleckstrin-homology domain (PH domain)/Phosphotyrosine-binding domain (PTB)"/>
    <property type="match status" value="1"/>
</dbReference>
<feature type="compositionally biased region" description="Low complexity" evidence="1">
    <location>
        <begin position="579"/>
        <end position="590"/>
    </location>
</feature>
<dbReference type="InterPro" id="IPR039712">
    <property type="entry name" value="Meu6"/>
</dbReference>
<feature type="compositionally biased region" description="Basic and acidic residues" evidence="1">
    <location>
        <begin position="400"/>
        <end position="410"/>
    </location>
</feature>
<feature type="region of interest" description="Disordered" evidence="1">
    <location>
        <begin position="228"/>
        <end position="344"/>
    </location>
</feature>
<feature type="compositionally biased region" description="Basic and acidic residues" evidence="1">
    <location>
        <begin position="243"/>
        <end position="258"/>
    </location>
</feature>
<feature type="region of interest" description="Disordered" evidence="1">
    <location>
        <begin position="1"/>
        <end position="64"/>
    </location>
</feature>
<organism evidence="3 4">
    <name type="scientific">Saccharata proteae CBS 121410</name>
    <dbReference type="NCBI Taxonomy" id="1314787"/>
    <lineage>
        <taxon>Eukaryota</taxon>
        <taxon>Fungi</taxon>
        <taxon>Dikarya</taxon>
        <taxon>Ascomycota</taxon>
        <taxon>Pezizomycotina</taxon>
        <taxon>Dothideomycetes</taxon>
        <taxon>Dothideomycetes incertae sedis</taxon>
        <taxon>Botryosphaeriales</taxon>
        <taxon>Saccharataceae</taxon>
        <taxon>Saccharata</taxon>
    </lineage>
</organism>
<evidence type="ECO:0000313" key="3">
    <source>
        <dbReference type="EMBL" id="KAF2089136.1"/>
    </source>
</evidence>
<keyword evidence="4" id="KW-1185">Reference proteome</keyword>